<dbReference type="Proteomes" id="UP001595699">
    <property type="component" value="Unassembled WGS sequence"/>
</dbReference>
<evidence type="ECO:0000313" key="1">
    <source>
        <dbReference type="EMBL" id="MFC3761883.1"/>
    </source>
</evidence>
<gene>
    <name evidence="1" type="ORF">ACFOUW_13660</name>
</gene>
<organism evidence="1 2">
    <name type="scientific">Tenggerimyces flavus</name>
    <dbReference type="NCBI Taxonomy" id="1708749"/>
    <lineage>
        <taxon>Bacteria</taxon>
        <taxon>Bacillati</taxon>
        <taxon>Actinomycetota</taxon>
        <taxon>Actinomycetes</taxon>
        <taxon>Propionibacteriales</taxon>
        <taxon>Nocardioidaceae</taxon>
        <taxon>Tenggerimyces</taxon>
    </lineage>
</organism>
<protein>
    <submittedName>
        <fullName evidence="1">DUF6295 family protein</fullName>
    </submittedName>
</protein>
<dbReference type="EMBL" id="JBHRZH010000011">
    <property type="protein sequence ID" value="MFC3761883.1"/>
    <property type="molecule type" value="Genomic_DNA"/>
</dbReference>
<dbReference type="RefSeq" id="WP_205121405.1">
    <property type="nucleotide sequence ID" value="NZ_JAFBCM010000001.1"/>
</dbReference>
<keyword evidence="2" id="KW-1185">Reference proteome</keyword>
<evidence type="ECO:0000313" key="2">
    <source>
        <dbReference type="Proteomes" id="UP001595699"/>
    </source>
</evidence>
<sequence length="93" mass="9810">MCTTIANKVAISGSAKGSRGWFAVDQVCVSYDHPFHIDLEHAMMLDFVDAKAGPDARVAIELDRESARALAAQLLAAADEADAYEGNVTVAAS</sequence>
<dbReference type="InterPro" id="IPR046262">
    <property type="entry name" value="DUF6295"/>
</dbReference>
<dbReference type="Pfam" id="PF19812">
    <property type="entry name" value="DUF6295"/>
    <property type="match status" value="1"/>
</dbReference>
<comment type="caution">
    <text evidence="1">The sequence shown here is derived from an EMBL/GenBank/DDBJ whole genome shotgun (WGS) entry which is preliminary data.</text>
</comment>
<reference evidence="2" key="1">
    <citation type="journal article" date="2019" name="Int. J. Syst. Evol. Microbiol.">
        <title>The Global Catalogue of Microorganisms (GCM) 10K type strain sequencing project: providing services to taxonomists for standard genome sequencing and annotation.</title>
        <authorList>
            <consortium name="The Broad Institute Genomics Platform"/>
            <consortium name="The Broad Institute Genome Sequencing Center for Infectious Disease"/>
            <person name="Wu L."/>
            <person name="Ma J."/>
        </authorList>
    </citation>
    <scope>NUCLEOTIDE SEQUENCE [LARGE SCALE GENOMIC DNA]</scope>
    <source>
        <strain evidence="2">CGMCC 4.7241</strain>
    </source>
</reference>
<name>A0ABV7YAW0_9ACTN</name>
<accession>A0ABV7YAW0</accession>
<proteinExistence type="predicted"/>